<sequence>MKRTESQIINVREIQNHDYIFELQSKFSTVQFKRLQKAEAAKKTNKSDGDGVFLEGEIKKNLYALNAPAHSHYLRTKCAYFSQHESKHDIYKYDEAKEFNAKEKFVVHYIGHSTVLIQGPGFNVLTDPIYYDLDALYYPEKTKSYPFIQFLPKIDVILISHNRRDHVDRRSLQELLEHYRTKVWPQPKVLVPMGDKKLLQTFGFIYITELDWFSRITIRVNRTIVNFVCIPALQKFSRYQINSYKSLITGWIISPEREDVIFKYTGDTRALSSSTQLAVDAVIFNEIVKKKCNIGTPEGSTNIPKIVCLEPSGPNYTRSTVESNHQSSSYSALLKFIQARNLSRISGIPIEIFLPKIKTVMVHHNKFQVGPDRFNEGVFLVKKLLNYLRLDDEELSKEHERQKQKLERNLDRVKLKELLPMSLRSVCANLPTQTSILVRAKNFVIDDLRTVEALFDMDKGKLREIMVCYLMKNTVFPMIGERFTCDELMAAGFKGCGKYAGNRQQKSDVSS</sequence>
<feature type="coiled-coil region" evidence="1">
    <location>
        <begin position="389"/>
        <end position="416"/>
    </location>
</feature>
<dbReference type="AlphaFoldDB" id="A0A9N9TH95"/>
<organism evidence="2 3">
    <name type="scientific">Phyllotreta striolata</name>
    <name type="common">Striped flea beetle</name>
    <name type="synonym">Crioceris striolata</name>
    <dbReference type="NCBI Taxonomy" id="444603"/>
    <lineage>
        <taxon>Eukaryota</taxon>
        <taxon>Metazoa</taxon>
        <taxon>Ecdysozoa</taxon>
        <taxon>Arthropoda</taxon>
        <taxon>Hexapoda</taxon>
        <taxon>Insecta</taxon>
        <taxon>Pterygota</taxon>
        <taxon>Neoptera</taxon>
        <taxon>Endopterygota</taxon>
        <taxon>Coleoptera</taxon>
        <taxon>Polyphaga</taxon>
        <taxon>Cucujiformia</taxon>
        <taxon>Chrysomeloidea</taxon>
        <taxon>Chrysomelidae</taxon>
        <taxon>Galerucinae</taxon>
        <taxon>Alticini</taxon>
        <taxon>Phyllotreta</taxon>
    </lineage>
</organism>
<dbReference type="PANTHER" id="PTHR15032">
    <property type="entry name" value="N-ACYL-PHOSPHATIDYLETHANOLAMINE-HYDROLYZING PHOSPHOLIPASE D"/>
    <property type="match status" value="1"/>
</dbReference>
<keyword evidence="3" id="KW-1185">Reference proteome</keyword>
<keyword evidence="1" id="KW-0175">Coiled coil</keyword>
<gene>
    <name evidence="2" type="ORF">PHYEVI_LOCUS4494</name>
</gene>
<dbReference type="GO" id="GO:0005737">
    <property type="term" value="C:cytoplasm"/>
    <property type="evidence" value="ECO:0007669"/>
    <property type="project" value="TreeGrafter"/>
</dbReference>
<dbReference type="Proteomes" id="UP001153712">
    <property type="component" value="Chromosome 15"/>
</dbReference>
<dbReference type="PANTHER" id="PTHR15032:SF4">
    <property type="entry name" value="N-ACYL-PHOSPHATIDYLETHANOLAMINE-HYDROLYZING PHOSPHOLIPASE D"/>
    <property type="match status" value="1"/>
</dbReference>
<dbReference type="SUPFAM" id="SSF56281">
    <property type="entry name" value="Metallo-hydrolase/oxidoreductase"/>
    <property type="match status" value="1"/>
</dbReference>
<dbReference type="OrthoDB" id="332863at2759"/>
<dbReference type="Gene3D" id="3.60.15.10">
    <property type="entry name" value="Ribonuclease Z/Hydroxyacylglutathione hydrolase-like"/>
    <property type="match status" value="1"/>
</dbReference>
<evidence type="ECO:0000256" key="1">
    <source>
        <dbReference type="SAM" id="Coils"/>
    </source>
</evidence>
<reference evidence="2" key="1">
    <citation type="submission" date="2022-01" db="EMBL/GenBank/DDBJ databases">
        <authorList>
            <person name="King R."/>
        </authorList>
    </citation>
    <scope>NUCLEOTIDE SEQUENCE</scope>
</reference>
<evidence type="ECO:0000313" key="3">
    <source>
        <dbReference type="Proteomes" id="UP001153712"/>
    </source>
</evidence>
<accession>A0A9N9TH95</accession>
<evidence type="ECO:0000313" key="2">
    <source>
        <dbReference type="EMBL" id="CAG9858103.1"/>
    </source>
</evidence>
<name>A0A9N9TH95_PHYSR</name>
<protein>
    <recommendedName>
        <fullName evidence="4">Metallo-beta-lactamase domain-containing protein</fullName>
    </recommendedName>
</protein>
<dbReference type="Pfam" id="PF13483">
    <property type="entry name" value="Lactamase_B_3"/>
    <property type="match status" value="1"/>
</dbReference>
<proteinExistence type="predicted"/>
<dbReference type="InterPro" id="IPR036866">
    <property type="entry name" value="RibonucZ/Hydroxyglut_hydro"/>
</dbReference>
<evidence type="ECO:0008006" key="4">
    <source>
        <dbReference type="Google" id="ProtNLM"/>
    </source>
</evidence>
<dbReference type="EMBL" id="OU900108">
    <property type="protein sequence ID" value="CAG9858103.1"/>
    <property type="molecule type" value="Genomic_DNA"/>
</dbReference>